<feature type="transmembrane region" description="Helical" evidence="5">
    <location>
        <begin position="40"/>
        <end position="61"/>
    </location>
</feature>
<dbReference type="OrthoDB" id="958273at2"/>
<feature type="transmembrane region" description="Helical" evidence="5">
    <location>
        <begin position="106"/>
        <end position="128"/>
    </location>
</feature>
<evidence type="ECO:0000256" key="4">
    <source>
        <dbReference type="ARBA" id="ARBA00023136"/>
    </source>
</evidence>
<feature type="transmembrane region" description="Helical" evidence="5">
    <location>
        <begin position="82"/>
        <end position="100"/>
    </location>
</feature>
<dbReference type="PANTHER" id="PTHR37955:SF1">
    <property type="entry name" value="DEP DOMAIN-CONTAINING PROTEIN"/>
    <property type="match status" value="1"/>
</dbReference>
<feature type="transmembrane region" description="Helical" evidence="5">
    <location>
        <begin position="254"/>
        <end position="274"/>
    </location>
</feature>
<evidence type="ECO:0000256" key="1">
    <source>
        <dbReference type="ARBA" id="ARBA00004141"/>
    </source>
</evidence>
<dbReference type="Proteomes" id="UP000182983">
    <property type="component" value="Unassembled WGS sequence"/>
</dbReference>
<evidence type="ECO:0000256" key="5">
    <source>
        <dbReference type="SAM" id="Phobius"/>
    </source>
</evidence>
<feature type="transmembrane region" description="Helical" evidence="5">
    <location>
        <begin position="197"/>
        <end position="218"/>
    </location>
</feature>
<dbReference type="CDD" id="cd09323">
    <property type="entry name" value="TDT_SLAC1_like"/>
    <property type="match status" value="1"/>
</dbReference>
<evidence type="ECO:0000256" key="2">
    <source>
        <dbReference type="ARBA" id="ARBA00022692"/>
    </source>
</evidence>
<dbReference type="Pfam" id="PF03595">
    <property type="entry name" value="SLAC1"/>
    <property type="match status" value="1"/>
</dbReference>
<keyword evidence="4 5" id="KW-0472">Membrane</keyword>
<dbReference type="AlphaFoldDB" id="A0A1H6HDM6"/>
<dbReference type="GO" id="GO:0046583">
    <property type="term" value="F:monoatomic cation efflux transmembrane transporter activity"/>
    <property type="evidence" value="ECO:0007669"/>
    <property type="project" value="TreeGrafter"/>
</dbReference>
<evidence type="ECO:0000313" key="6">
    <source>
        <dbReference type="EMBL" id="SEH33576.1"/>
    </source>
</evidence>
<feature type="transmembrane region" description="Helical" evidence="5">
    <location>
        <begin position="140"/>
        <end position="160"/>
    </location>
</feature>
<dbReference type="Gene3D" id="1.50.10.150">
    <property type="entry name" value="Voltage-dependent anion channel"/>
    <property type="match status" value="1"/>
</dbReference>
<name>A0A1H6HDM6_MAGFU</name>
<feature type="transmembrane region" description="Helical" evidence="5">
    <location>
        <begin position="9"/>
        <end position="28"/>
    </location>
</feature>
<keyword evidence="2 5" id="KW-0812">Transmembrane</keyword>
<keyword evidence="7" id="KW-1185">Reference proteome</keyword>
<dbReference type="InterPro" id="IPR052951">
    <property type="entry name" value="Tellurite_res_ion_channel"/>
</dbReference>
<sequence length="318" mass="34617">MASSRLHDFPVSFFSTVMGMSGLTIALHKLEKTLSLGDGISLGLFALSLALFVVLAGLYLLKLVRYPAAIAEEWRHPVRISFFPTISVGLILLGTAAQPVDLDLARLLWGVGAGAHLLLTIAVMSSWINQTHYEIAHSNPAWFIPVVGNIVVPIAGVNFAPADLSWFFFAIGLLFWLVLLTIVFYRLIFHTPLPGKLVPTLFILLAPPSVGFIAWVALTGGIDSFARLLYFAAVFLFLLLMVQVPRFSGLGFTLSWWAYSFPLAAFSIATMVMGEKTGTTVYVWAGVGLSGLLSLLIAGLFARTVLAVFRNEICRPEA</sequence>
<feature type="transmembrane region" description="Helical" evidence="5">
    <location>
        <begin position="166"/>
        <end position="185"/>
    </location>
</feature>
<reference evidence="7" key="1">
    <citation type="submission" date="2016-10" db="EMBL/GenBank/DDBJ databases">
        <authorList>
            <person name="Varghese N."/>
            <person name="Submissions S."/>
        </authorList>
    </citation>
    <scope>NUCLEOTIDE SEQUENCE [LARGE SCALE GENOMIC DNA]</scope>
    <source>
        <strain evidence="7">DSM 13234</strain>
    </source>
</reference>
<organism evidence="6 7">
    <name type="scientific">Magnetospirillum fulvum</name>
    <name type="common">Rhodospirillum fulvum</name>
    <dbReference type="NCBI Taxonomy" id="1082"/>
    <lineage>
        <taxon>Bacteria</taxon>
        <taxon>Pseudomonadati</taxon>
        <taxon>Pseudomonadota</taxon>
        <taxon>Alphaproteobacteria</taxon>
        <taxon>Rhodospirillales</taxon>
        <taxon>Rhodospirillaceae</taxon>
        <taxon>Magnetospirillum</taxon>
    </lineage>
</organism>
<evidence type="ECO:0000313" key="7">
    <source>
        <dbReference type="Proteomes" id="UP000182983"/>
    </source>
</evidence>
<proteinExistence type="predicted"/>
<dbReference type="InterPro" id="IPR004695">
    <property type="entry name" value="SLAC1/Mae1/Ssu1/TehA"/>
</dbReference>
<keyword evidence="3 5" id="KW-1133">Transmembrane helix</keyword>
<dbReference type="RefSeq" id="WP_074766941.1">
    <property type="nucleotide sequence ID" value="NZ_FNWO01000005.1"/>
</dbReference>
<feature type="transmembrane region" description="Helical" evidence="5">
    <location>
        <begin position="224"/>
        <end position="242"/>
    </location>
</feature>
<dbReference type="GO" id="GO:0005886">
    <property type="term" value="C:plasma membrane"/>
    <property type="evidence" value="ECO:0007669"/>
    <property type="project" value="TreeGrafter"/>
</dbReference>
<gene>
    <name evidence="6" type="ORF">SAMN04244559_01406</name>
</gene>
<dbReference type="PANTHER" id="PTHR37955">
    <property type="entry name" value="TELLURITE RESISTANCE PROTEIN TEHA"/>
    <property type="match status" value="1"/>
</dbReference>
<evidence type="ECO:0000256" key="3">
    <source>
        <dbReference type="ARBA" id="ARBA00022989"/>
    </source>
</evidence>
<feature type="transmembrane region" description="Helical" evidence="5">
    <location>
        <begin position="280"/>
        <end position="302"/>
    </location>
</feature>
<accession>A0A1H6HDM6</accession>
<dbReference type="EMBL" id="FNWO01000005">
    <property type="protein sequence ID" value="SEH33576.1"/>
    <property type="molecule type" value="Genomic_DNA"/>
</dbReference>
<comment type="subcellular location">
    <subcellularLocation>
        <location evidence="1">Membrane</location>
        <topology evidence="1">Multi-pass membrane protein</topology>
    </subcellularLocation>
</comment>
<protein>
    <submittedName>
        <fullName evidence="6">Tellurite resistance protein</fullName>
    </submittedName>
</protein>
<dbReference type="InterPro" id="IPR038665">
    <property type="entry name" value="Voltage-dep_anion_channel_sf"/>
</dbReference>